<dbReference type="InterPro" id="IPR000014">
    <property type="entry name" value="PAS"/>
</dbReference>
<gene>
    <name evidence="7" type="ORF">H3H45_10005</name>
</gene>
<dbReference type="GO" id="GO:0016301">
    <property type="term" value="F:kinase activity"/>
    <property type="evidence" value="ECO:0007669"/>
    <property type="project" value="UniProtKB-KW"/>
</dbReference>
<dbReference type="SUPFAM" id="SSF55781">
    <property type="entry name" value="GAF domain-like"/>
    <property type="match status" value="1"/>
</dbReference>
<evidence type="ECO:0000256" key="3">
    <source>
        <dbReference type="ARBA" id="ARBA00022777"/>
    </source>
</evidence>
<feature type="domain" description="GGDEF" evidence="6">
    <location>
        <begin position="659"/>
        <end position="791"/>
    </location>
</feature>
<name>A0A7W4DBL6_9GAMM</name>
<feature type="domain" description="PAC" evidence="5">
    <location>
        <begin position="96"/>
        <end position="149"/>
    </location>
</feature>
<proteinExistence type="predicted"/>
<dbReference type="EMBL" id="JACJFN010000002">
    <property type="protein sequence ID" value="MBB1519570.1"/>
    <property type="molecule type" value="Genomic_DNA"/>
</dbReference>
<dbReference type="Proteomes" id="UP000581189">
    <property type="component" value="Unassembled WGS sequence"/>
</dbReference>
<dbReference type="CDD" id="cd01949">
    <property type="entry name" value="GGDEF"/>
    <property type="match status" value="1"/>
</dbReference>
<feature type="domain" description="PAS" evidence="4">
    <location>
        <begin position="375"/>
        <end position="446"/>
    </location>
</feature>
<dbReference type="PANTHER" id="PTHR44757:SF2">
    <property type="entry name" value="BIOFILM ARCHITECTURE MAINTENANCE PROTEIN MBAA"/>
    <property type="match status" value="1"/>
</dbReference>
<evidence type="ECO:0000313" key="8">
    <source>
        <dbReference type="Proteomes" id="UP000581189"/>
    </source>
</evidence>
<dbReference type="PROSITE" id="PS50113">
    <property type="entry name" value="PAC"/>
    <property type="match status" value="3"/>
</dbReference>
<dbReference type="Pfam" id="PF13185">
    <property type="entry name" value="GAF_2"/>
    <property type="match status" value="1"/>
</dbReference>
<dbReference type="Pfam" id="PF08447">
    <property type="entry name" value="PAS_3"/>
    <property type="match status" value="1"/>
</dbReference>
<evidence type="ECO:0000256" key="2">
    <source>
        <dbReference type="ARBA" id="ARBA00004533"/>
    </source>
</evidence>
<dbReference type="GO" id="GO:0005886">
    <property type="term" value="C:plasma membrane"/>
    <property type="evidence" value="ECO:0007669"/>
    <property type="project" value="UniProtKB-SubCell"/>
</dbReference>
<dbReference type="SMART" id="SM00091">
    <property type="entry name" value="PAS"/>
    <property type="match status" value="3"/>
</dbReference>
<dbReference type="InterPro" id="IPR029016">
    <property type="entry name" value="GAF-like_dom_sf"/>
</dbReference>
<evidence type="ECO:0000259" key="6">
    <source>
        <dbReference type="PROSITE" id="PS50887"/>
    </source>
</evidence>
<dbReference type="NCBIfam" id="TIGR00254">
    <property type="entry name" value="GGDEF"/>
    <property type="match status" value="1"/>
</dbReference>
<dbReference type="PROSITE" id="PS50887">
    <property type="entry name" value="GGDEF"/>
    <property type="match status" value="1"/>
</dbReference>
<dbReference type="SUPFAM" id="SSF55073">
    <property type="entry name" value="Nucleotide cyclase"/>
    <property type="match status" value="1"/>
</dbReference>
<dbReference type="Gene3D" id="3.30.450.20">
    <property type="entry name" value="PAS domain"/>
    <property type="match status" value="3"/>
</dbReference>
<dbReference type="InterPro" id="IPR013656">
    <property type="entry name" value="PAS_4"/>
</dbReference>
<dbReference type="InterPro" id="IPR001610">
    <property type="entry name" value="PAC"/>
</dbReference>
<dbReference type="NCBIfam" id="TIGR00229">
    <property type="entry name" value="sensory_box"/>
    <property type="match status" value="3"/>
</dbReference>
<dbReference type="InterPro" id="IPR000700">
    <property type="entry name" value="PAS-assoc_C"/>
</dbReference>
<dbReference type="CDD" id="cd00130">
    <property type="entry name" value="PAS"/>
    <property type="match status" value="3"/>
</dbReference>
<dbReference type="FunFam" id="3.30.450.20:FF:000099">
    <property type="entry name" value="Sensory box sensor histidine kinase"/>
    <property type="match status" value="1"/>
</dbReference>
<evidence type="ECO:0000256" key="1">
    <source>
        <dbReference type="ARBA" id="ARBA00001946"/>
    </source>
</evidence>
<evidence type="ECO:0000259" key="5">
    <source>
        <dbReference type="PROSITE" id="PS50113"/>
    </source>
</evidence>
<protein>
    <submittedName>
        <fullName evidence="7">PAS domain S-box protein</fullName>
    </submittedName>
</protein>
<dbReference type="FunFam" id="3.30.70.270:FF:000001">
    <property type="entry name" value="Diguanylate cyclase domain protein"/>
    <property type="match status" value="1"/>
</dbReference>
<feature type="domain" description="PAS" evidence="4">
    <location>
        <begin position="504"/>
        <end position="574"/>
    </location>
</feature>
<dbReference type="PROSITE" id="PS50112">
    <property type="entry name" value="PAS"/>
    <property type="match status" value="2"/>
</dbReference>
<dbReference type="InterPro" id="IPR000160">
    <property type="entry name" value="GGDEF_dom"/>
</dbReference>
<dbReference type="AlphaFoldDB" id="A0A7W4DBL6"/>
<dbReference type="RefSeq" id="WP_182833580.1">
    <property type="nucleotide sequence ID" value="NZ_JACJFN010000002.1"/>
</dbReference>
<evidence type="ECO:0000259" key="4">
    <source>
        <dbReference type="PROSITE" id="PS50112"/>
    </source>
</evidence>
<dbReference type="SMART" id="SM00267">
    <property type="entry name" value="GGDEF"/>
    <property type="match status" value="1"/>
</dbReference>
<dbReference type="Gene3D" id="3.30.450.40">
    <property type="match status" value="1"/>
</dbReference>
<comment type="cofactor">
    <cofactor evidence="1">
        <name>Mg(2+)</name>
        <dbReference type="ChEBI" id="CHEBI:18420"/>
    </cofactor>
</comment>
<dbReference type="PANTHER" id="PTHR44757">
    <property type="entry name" value="DIGUANYLATE CYCLASE DGCP"/>
    <property type="match status" value="1"/>
</dbReference>
<dbReference type="GO" id="GO:0006355">
    <property type="term" value="P:regulation of DNA-templated transcription"/>
    <property type="evidence" value="ECO:0007669"/>
    <property type="project" value="InterPro"/>
</dbReference>
<keyword evidence="3" id="KW-0808">Transferase</keyword>
<comment type="subcellular location">
    <subcellularLocation>
        <location evidence="2">Cell inner membrane</location>
    </subcellularLocation>
</comment>
<dbReference type="SMART" id="SM00065">
    <property type="entry name" value="GAF"/>
    <property type="match status" value="1"/>
</dbReference>
<keyword evidence="8" id="KW-1185">Reference proteome</keyword>
<keyword evidence="3" id="KW-0418">Kinase</keyword>
<dbReference type="Gene3D" id="3.30.70.270">
    <property type="match status" value="1"/>
</dbReference>
<sequence length="791" mass="88103">MSEADPGSTLAIELAQTLQGLDGERWFRQMADGLPLIVWTARADGVVDYFNRRWWDFIGARPGAPDERGWQNILHPDDLPPTLARWQQALVTGESYEMEYRFLRAVDQTYRWHLGRAEPLREASGQILKWLGTCTDIDDQKRAAESLAGVQQRLQEQVLERTMLIERVNTHLLAEVQKGEYLLRQLQSHTDNLARIIATQTRLAEAELDLDLFLNLVVQQMQELTPASGAAVELVDGEEMVYRAASGSVAPFVGVRLGIGSSLSGLCVRSATVLMSADTEQDPRVDQAACRKIGVASMVVAPLLLAGRAVGVLKIMASQANAFSAADVQTLQLMAGLLGSELGHQVDFENNQRLLAERTEEVAKRMASEAVLRANMERTQRIIESSHEAFVCVNEQSEITDWNSEACRIFGWERGEVIGRPLTSVIIPERLRSAHHEGMARFIKTGQGPVINRRVELPALRKDGSELIVEITISTSGNGAEREFSAFMRDVTERKRTEQEVLLNQQLLRSVTDAIPAVVAFIDTREVLRYCNKPFLQTFGKIEAQCLGHSLLELLGADEYAFIQPHVTQALAGQQTSFERALKVQGNERYMEARYVPERDVGGEVRGFYLILWDITERWALEQQFRLRALRDSLTGLLNRAAIMEALERAIAEHGPGSRDLALLYLDVDHFKEINDNLGHAVGDEVLKIFAARLQRSVRTSDVVARLGGDEFVILLQHLSSAELACEVAAKVIDAMVEPLQIRQHSLAVSTSIGVAMLDAQTPCPETLLEKADQALYQAKQAGRNRFSLSP</sequence>
<evidence type="ECO:0000313" key="7">
    <source>
        <dbReference type="EMBL" id="MBB1519570.1"/>
    </source>
</evidence>
<dbReference type="InterPro" id="IPR029787">
    <property type="entry name" value="Nucleotide_cyclase"/>
</dbReference>
<accession>A0A7W4DBL6</accession>
<dbReference type="Pfam" id="PF00990">
    <property type="entry name" value="GGDEF"/>
    <property type="match status" value="1"/>
</dbReference>
<dbReference type="Pfam" id="PF08448">
    <property type="entry name" value="PAS_4"/>
    <property type="match status" value="1"/>
</dbReference>
<dbReference type="SUPFAM" id="SSF55785">
    <property type="entry name" value="PYP-like sensor domain (PAS domain)"/>
    <property type="match status" value="3"/>
</dbReference>
<dbReference type="InterPro" id="IPR013655">
    <property type="entry name" value="PAS_fold_3"/>
</dbReference>
<organism evidence="7 8">
    <name type="scientific">Aquipseudomonas guryensis</name>
    <dbReference type="NCBI Taxonomy" id="2759165"/>
    <lineage>
        <taxon>Bacteria</taxon>
        <taxon>Pseudomonadati</taxon>
        <taxon>Pseudomonadota</taxon>
        <taxon>Gammaproteobacteria</taxon>
        <taxon>Pseudomonadales</taxon>
        <taxon>Pseudomonadaceae</taxon>
        <taxon>Aquipseudomonas</taxon>
    </lineage>
</organism>
<dbReference type="InterPro" id="IPR003018">
    <property type="entry name" value="GAF"/>
</dbReference>
<feature type="domain" description="PAC" evidence="5">
    <location>
        <begin position="453"/>
        <end position="503"/>
    </location>
</feature>
<reference evidence="7 8" key="1">
    <citation type="submission" date="2020-08" db="EMBL/GenBank/DDBJ databases">
        <authorList>
            <person name="Kim C.M."/>
        </authorList>
    </citation>
    <scope>NUCLEOTIDE SEQUENCE [LARGE SCALE GENOMIC DNA]</scope>
    <source>
        <strain evidence="7 8">SR9</strain>
    </source>
</reference>
<dbReference type="InterPro" id="IPR052155">
    <property type="entry name" value="Biofilm_reg_signaling"/>
</dbReference>
<dbReference type="SMART" id="SM00086">
    <property type="entry name" value="PAC"/>
    <property type="match status" value="3"/>
</dbReference>
<comment type="caution">
    <text evidence="7">The sequence shown here is derived from an EMBL/GenBank/DDBJ whole genome shotgun (WGS) entry which is preliminary data.</text>
</comment>
<dbReference type="InterPro" id="IPR013767">
    <property type="entry name" value="PAS_fold"/>
</dbReference>
<feature type="domain" description="PAC" evidence="5">
    <location>
        <begin position="575"/>
        <end position="627"/>
    </location>
</feature>
<dbReference type="InterPro" id="IPR035965">
    <property type="entry name" value="PAS-like_dom_sf"/>
</dbReference>
<dbReference type="Pfam" id="PF00989">
    <property type="entry name" value="PAS"/>
    <property type="match status" value="1"/>
</dbReference>
<dbReference type="InterPro" id="IPR043128">
    <property type="entry name" value="Rev_trsase/Diguanyl_cyclase"/>
</dbReference>